<dbReference type="AlphaFoldDB" id="A0A9N7Y7Q7"/>
<name>A0A9N7Y7Q7_PLEPL</name>
<sequence>MVIYLSRSSSAYTGPVMLSRDFASPRLVFGARSALAVAGRLLGRHHRDLLYWHAAVSRQHSAVTSTAFPVLTSRPQSSSSGPHVPVLRSSSPSSGPRPQVLVPASDSLSRPPGLPEEREDGAPESLSYRSPIPIVKRSGDGTRSGHRGNRKTDLEMLGCEVVMTTRKLLDGAHHLLLLPPPPPPPPLPSC</sequence>
<feature type="region of interest" description="Disordered" evidence="1">
    <location>
        <begin position="73"/>
        <end position="151"/>
    </location>
</feature>
<proteinExistence type="predicted"/>
<keyword evidence="3" id="KW-1185">Reference proteome</keyword>
<evidence type="ECO:0000313" key="3">
    <source>
        <dbReference type="Proteomes" id="UP001153269"/>
    </source>
</evidence>
<evidence type="ECO:0000256" key="1">
    <source>
        <dbReference type="SAM" id="MobiDB-lite"/>
    </source>
</evidence>
<dbReference type="Proteomes" id="UP001153269">
    <property type="component" value="Unassembled WGS sequence"/>
</dbReference>
<evidence type="ECO:0000313" key="2">
    <source>
        <dbReference type="EMBL" id="CAB1415772.1"/>
    </source>
</evidence>
<accession>A0A9N7Y7Q7</accession>
<comment type="caution">
    <text evidence="2">The sequence shown here is derived from an EMBL/GenBank/DDBJ whole genome shotgun (WGS) entry which is preliminary data.</text>
</comment>
<organism evidence="2 3">
    <name type="scientific">Pleuronectes platessa</name>
    <name type="common">European plaice</name>
    <dbReference type="NCBI Taxonomy" id="8262"/>
    <lineage>
        <taxon>Eukaryota</taxon>
        <taxon>Metazoa</taxon>
        <taxon>Chordata</taxon>
        <taxon>Craniata</taxon>
        <taxon>Vertebrata</taxon>
        <taxon>Euteleostomi</taxon>
        <taxon>Actinopterygii</taxon>
        <taxon>Neopterygii</taxon>
        <taxon>Teleostei</taxon>
        <taxon>Neoteleostei</taxon>
        <taxon>Acanthomorphata</taxon>
        <taxon>Carangaria</taxon>
        <taxon>Pleuronectiformes</taxon>
        <taxon>Pleuronectoidei</taxon>
        <taxon>Pleuronectidae</taxon>
        <taxon>Pleuronectes</taxon>
    </lineage>
</organism>
<protein>
    <submittedName>
        <fullName evidence="2">Uncharacterized protein</fullName>
    </submittedName>
</protein>
<reference evidence="2" key="1">
    <citation type="submission" date="2020-03" db="EMBL/GenBank/DDBJ databases">
        <authorList>
            <person name="Weist P."/>
        </authorList>
    </citation>
    <scope>NUCLEOTIDE SEQUENCE</scope>
</reference>
<dbReference type="EMBL" id="CADEAL010000173">
    <property type="protein sequence ID" value="CAB1415772.1"/>
    <property type="molecule type" value="Genomic_DNA"/>
</dbReference>
<feature type="compositionally biased region" description="Low complexity" evidence="1">
    <location>
        <begin position="82"/>
        <end position="98"/>
    </location>
</feature>
<gene>
    <name evidence="2" type="ORF">PLEPLA_LOCUS3490</name>
</gene>